<dbReference type="EMBL" id="PNBA02000001">
    <property type="protein sequence ID" value="KAG6438010.1"/>
    <property type="molecule type" value="Genomic_DNA"/>
</dbReference>
<comment type="caution">
    <text evidence="2">The sequence shown here is derived from an EMBL/GenBank/DDBJ whole genome shotgun (WGS) entry which is preliminary data.</text>
</comment>
<feature type="compositionally biased region" description="Basic and acidic residues" evidence="1">
    <location>
        <begin position="362"/>
        <end position="380"/>
    </location>
</feature>
<feature type="compositionally biased region" description="Basic and acidic residues" evidence="1">
    <location>
        <begin position="270"/>
        <end position="294"/>
    </location>
</feature>
<feature type="region of interest" description="Disordered" evidence="1">
    <location>
        <begin position="393"/>
        <end position="449"/>
    </location>
</feature>
<feature type="compositionally biased region" description="Basic and acidic residues" evidence="1">
    <location>
        <begin position="430"/>
        <end position="443"/>
    </location>
</feature>
<protein>
    <submittedName>
        <fullName evidence="2">Uncharacterized protein</fullName>
    </submittedName>
</protein>
<feature type="compositionally biased region" description="Basic and acidic residues" evidence="1">
    <location>
        <begin position="512"/>
        <end position="525"/>
    </location>
</feature>
<evidence type="ECO:0000256" key="1">
    <source>
        <dbReference type="SAM" id="MobiDB-lite"/>
    </source>
</evidence>
<dbReference type="PANTHER" id="PTHR33472:SF24">
    <property type="entry name" value="VEGETATIVE CELL WALL PROTEIN GP1-LIKE"/>
    <property type="match status" value="1"/>
</dbReference>
<feature type="region of interest" description="Disordered" evidence="1">
    <location>
        <begin position="492"/>
        <end position="532"/>
    </location>
</feature>
<reference evidence="2" key="2">
    <citation type="submission" date="2020-08" db="EMBL/GenBank/DDBJ databases">
        <title>Plant Genome Project.</title>
        <authorList>
            <person name="Zhang R.-G."/>
        </authorList>
    </citation>
    <scope>NUCLEOTIDE SEQUENCE</scope>
    <source>
        <strain evidence="2">Huo1</strain>
        <tissue evidence="2">Leaf</tissue>
    </source>
</reference>
<name>A0A8X8YUQ9_SALSN</name>
<feature type="compositionally biased region" description="Pro residues" evidence="1">
    <location>
        <begin position="122"/>
        <end position="134"/>
    </location>
</feature>
<reference evidence="2" key="1">
    <citation type="submission" date="2018-01" db="EMBL/GenBank/DDBJ databases">
        <authorList>
            <person name="Mao J.F."/>
        </authorList>
    </citation>
    <scope>NUCLEOTIDE SEQUENCE</scope>
    <source>
        <strain evidence="2">Huo1</strain>
        <tissue evidence="2">Leaf</tissue>
    </source>
</reference>
<feature type="region of interest" description="Disordered" evidence="1">
    <location>
        <begin position="120"/>
        <end position="380"/>
    </location>
</feature>
<sequence>MKRLTVMFNMNLQKFNLNKEQIPSLWCRKGQKPNGRVKFGQKFSTWTSKVDSLQGQEITCANFCITKRQEVDRQRQPFCPCHSTKGRTSKGIPQAKQITVPILIKACFTLSFVSSIEITVRPPLPSPSRVPPSKPKQASKPHSPSRATPHSPKGKQPASPSKVSAQPTEKSSTSDEAPILASKENDSKPAASQQEAEVKAEVKPDSAVAANVQAHEGTSFKHDDVEEKPSQSSQLDNAAPPAKSPETRELSKSVDSFAVNDGGDAPNIKLDAKREDVKEVVEATKTDEKKKEVDDSVAPKSTPEAQIVKKAEIPSEEDQIHREKHEATDVKEILATPGYATASQPVNKSNTSDCSEKPALLNEEHSPSHKNIRADHKEVIPDRSVSVITLAGENRGASMHMGPDTTKGELPIHIHRSYKSNPDQSPQATTDREEISKGKKSEDESCMEDQQTETYINNNAQGINNAIVFNSSIVEGSPGVHMVVNHLPKEPIQSKEETSLPEAQMAEVNMSRAEKLTYNKKKMAERSSVGNK</sequence>
<feature type="compositionally biased region" description="Basic and acidic residues" evidence="1">
    <location>
        <begin position="218"/>
        <end position="229"/>
    </location>
</feature>
<feature type="compositionally biased region" description="Basic and acidic residues" evidence="1">
    <location>
        <begin position="307"/>
        <end position="332"/>
    </location>
</feature>
<evidence type="ECO:0000313" key="3">
    <source>
        <dbReference type="Proteomes" id="UP000298416"/>
    </source>
</evidence>
<dbReference type="AlphaFoldDB" id="A0A8X8YUQ9"/>
<dbReference type="Proteomes" id="UP000298416">
    <property type="component" value="Unassembled WGS sequence"/>
</dbReference>
<organism evidence="2">
    <name type="scientific">Salvia splendens</name>
    <name type="common">Scarlet sage</name>
    <dbReference type="NCBI Taxonomy" id="180675"/>
    <lineage>
        <taxon>Eukaryota</taxon>
        <taxon>Viridiplantae</taxon>
        <taxon>Streptophyta</taxon>
        <taxon>Embryophyta</taxon>
        <taxon>Tracheophyta</taxon>
        <taxon>Spermatophyta</taxon>
        <taxon>Magnoliopsida</taxon>
        <taxon>eudicotyledons</taxon>
        <taxon>Gunneridae</taxon>
        <taxon>Pentapetalae</taxon>
        <taxon>asterids</taxon>
        <taxon>lamiids</taxon>
        <taxon>Lamiales</taxon>
        <taxon>Lamiaceae</taxon>
        <taxon>Nepetoideae</taxon>
        <taxon>Mentheae</taxon>
        <taxon>Salviinae</taxon>
        <taxon>Salvia</taxon>
        <taxon>Salvia subgen. Calosphace</taxon>
        <taxon>core Calosphace</taxon>
    </lineage>
</organism>
<dbReference type="PANTHER" id="PTHR33472">
    <property type="entry name" value="OS01G0106600 PROTEIN"/>
    <property type="match status" value="1"/>
</dbReference>
<proteinExistence type="predicted"/>
<feature type="compositionally biased region" description="Polar residues" evidence="1">
    <location>
        <begin position="341"/>
        <end position="353"/>
    </location>
</feature>
<feature type="compositionally biased region" description="Polar residues" evidence="1">
    <location>
        <begin position="419"/>
        <end position="429"/>
    </location>
</feature>
<keyword evidence="3" id="KW-1185">Reference proteome</keyword>
<gene>
    <name evidence="2" type="ORF">SASPL_102943</name>
</gene>
<accession>A0A8X8YUQ9</accession>
<evidence type="ECO:0000313" key="2">
    <source>
        <dbReference type="EMBL" id="KAG6438010.1"/>
    </source>
</evidence>
<feature type="compositionally biased region" description="Polar residues" evidence="1">
    <location>
        <begin position="158"/>
        <end position="175"/>
    </location>
</feature>